<dbReference type="GeneID" id="24255313"/>
<reference evidence="1 2" key="1">
    <citation type="submission" date="2019-09" db="EMBL/GenBank/DDBJ databases">
        <title>Genome sequencing of Ng87 strain.</title>
        <authorList>
            <person name="Karasev E.S."/>
            <person name="Andronov E."/>
        </authorList>
    </citation>
    <scope>NUCLEOTIDE SEQUENCE [LARGE SCALE GENOMIC DNA]</scope>
    <source>
        <strain evidence="1 2">Ng87</strain>
    </source>
</reference>
<proteinExistence type="predicted"/>
<dbReference type="InterPro" id="IPR021558">
    <property type="entry name" value="MazE-like"/>
</dbReference>
<dbReference type="Pfam" id="PF11455">
    <property type="entry name" value="MazE-like"/>
    <property type="match status" value="1"/>
</dbReference>
<organism evidence="1 2">
    <name type="scientific">Neorhizobium galegae</name>
    <name type="common">Rhizobium galegae</name>
    <dbReference type="NCBI Taxonomy" id="399"/>
    <lineage>
        <taxon>Bacteria</taxon>
        <taxon>Pseudomonadati</taxon>
        <taxon>Pseudomonadota</taxon>
        <taxon>Alphaproteobacteria</taxon>
        <taxon>Hyphomicrobiales</taxon>
        <taxon>Rhizobiaceae</taxon>
        <taxon>Rhizobium/Agrobacterium group</taxon>
        <taxon>Neorhizobium</taxon>
    </lineage>
</organism>
<gene>
    <name evidence="1" type="ORF">F4V91_04120</name>
</gene>
<evidence type="ECO:0000313" key="1">
    <source>
        <dbReference type="EMBL" id="KAB1085692.1"/>
    </source>
</evidence>
<dbReference type="AlphaFoldDB" id="A0A6A1TLV1"/>
<comment type="caution">
    <text evidence="1">The sequence shown here is derived from an EMBL/GenBank/DDBJ whole genome shotgun (WGS) entry which is preliminary data.</text>
</comment>
<accession>A0A6A1TLV1</accession>
<name>A0A6A1TLV1_NEOGA</name>
<dbReference type="RefSeq" id="WP_038584785.1">
    <property type="nucleotide sequence ID" value="NZ_JANFGR010000001.1"/>
</dbReference>
<dbReference type="Proteomes" id="UP000386575">
    <property type="component" value="Unassembled WGS sequence"/>
</dbReference>
<evidence type="ECO:0000313" key="2">
    <source>
        <dbReference type="Proteomes" id="UP000386575"/>
    </source>
</evidence>
<protein>
    <submittedName>
        <fullName evidence="1">DUF3018 family protein</fullName>
    </submittedName>
</protein>
<sequence length="72" mass="8038">MPAKPKSSREKVRQHRERLRDQGLRPVQIWVPDVRSAAFKAEAYRQSLATAASAGAAEDQAFVDSIADWADE</sequence>
<dbReference type="EMBL" id="VZUL01000002">
    <property type="protein sequence ID" value="KAB1085692.1"/>
    <property type="molecule type" value="Genomic_DNA"/>
</dbReference>